<dbReference type="InterPro" id="IPR024445">
    <property type="entry name" value="Tnp_ISXO2-like"/>
</dbReference>
<dbReference type="EMBL" id="AP012547">
    <property type="protein sequence ID" value="BAO29490.1"/>
    <property type="molecule type" value="Genomic_DNA"/>
</dbReference>
<evidence type="ECO:0000313" key="3">
    <source>
        <dbReference type="EMBL" id="BAO29490.1"/>
    </source>
</evidence>
<dbReference type="NCBIfam" id="NF033547">
    <property type="entry name" value="transpos_IS1595"/>
    <property type="match status" value="1"/>
</dbReference>
<dbReference type="PANTHER" id="PTHR33293">
    <property type="entry name" value="INSERTION ELEMENT IS1 1 PROTEIN INSB-RELATED"/>
    <property type="match status" value="1"/>
</dbReference>
<dbReference type="AlphaFoldDB" id="W0SFF7"/>
<gene>
    <name evidence="3" type="ORF">SUTH_01697</name>
</gene>
<name>W0SFF7_9PROT</name>
<accession>W0SFF7</accession>
<keyword evidence="4" id="KW-1185">Reference proteome</keyword>
<dbReference type="InterPro" id="IPR051354">
    <property type="entry name" value="Transposase_27_IS1"/>
</dbReference>
<dbReference type="Proteomes" id="UP000031637">
    <property type="component" value="Chromosome"/>
</dbReference>
<dbReference type="Pfam" id="PF13384">
    <property type="entry name" value="HTH_23"/>
    <property type="match status" value="1"/>
</dbReference>
<evidence type="ECO:0000259" key="2">
    <source>
        <dbReference type="SMART" id="SM01126"/>
    </source>
</evidence>
<dbReference type="OrthoDB" id="8964415at2"/>
<protein>
    <recommendedName>
        <fullName evidence="2">ISXO2-like transposase domain-containing protein</fullName>
    </recommendedName>
</protein>
<dbReference type="RefSeq" id="WP_041098526.1">
    <property type="nucleotide sequence ID" value="NZ_AP012547.1"/>
</dbReference>
<feature type="domain" description="ISXO2-like transposase" evidence="2">
    <location>
        <begin position="144"/>
        <end position="298"/>
    </location>
</feature>
<dbReference type="HOGENOM" id="CLU_048546_0_1_4"/>
<feature type="region of interest" description="Disordered" evidence="1">
    <location>
        <begin position="160"/>
        <end position="185"/>
    </location>
</feature>
<evidence type="ECO:0000256" key="1">
    <source>
        <dbReference type="SAM" id="MobiDB-lite"/>
    </source>
</evidence>
<dbReference type="KEGG" id="shd:SUTH_01697"/>
<organism evidence="3 4">
    <name type="scientific">Sulfuritalea hydrogenivorans sk43H</name>
    <dbReference type="NCBI Taxonomy" id="1223802"/>
    <lineage>
        <taxon>Bacteria</taxon>
        <taxon>Pseudomonadati</taxon>
        <taxon>Pseudomonadota</taxon>
        <taxon>Betaproteobacteria</taxon>
        <taxon>Nitrosomonadales</taxon>
        <taxon>Sterolibacteriaceae</taxon>
        <taxon>Sulfuritalea</taxon>
    </lineage>
</organism>
<proteinExistence type="predicted"/>
<dbReference type="PANTHER" id="PTHR33293:SF1">
    <property type="entry name" value="INSERTION ELEMENT IS1 1 PROTEIN INSB-RELATED"/>
    <property type="match status" value="1"/>
</dbReference>
<dbReference type="Pfam" id="PF12762">
    <property type="entry name" value="DDE_Tnp_IS1595"/>
    <property type="match status" value="1"/>
</dbReference>
<dbReference type="SMART" id="SM01126">
    <property type="entry name" value="DDE_Tnp_IS1595"/>
    <property type="match status" value="1"/>
</dbReference>
<dbReference type="STRING" id="1223802.SUTH_01697"/>
<reference evidence="3 4" key="1">
    <citation type="journal article" date="2014" name="Syst. Appl. Microbiol.">
        <title>Complete genomes of freshwater sulfur oxidizers Sulfuricella denitrificans skB26 and Sulfuritalea hydrogenivorans sk43H: genetic insights into the sulfur oxidation pathway of betaproteobacteria.</title>
        <authorList>
            <person name="Watanabe T."/>
            <person name="Kojima H."/>
            <person name="Fukui M."/>
        </authorList>
    </citation>
    <scope>NUCLEOTIDE SEQUENCE [LARGE SCALE GENOMIC DNA]</scope>
    <source>
        <strain evidence="3">DSM22779</strain>
    </source>
</reference>
<evidence type="ECO:0000313" key="4">
    <source>
        <dbReference type="Proteomes" id="UP000031637"/>
    </source>
</evidence>
<sequence length="317" mass="35146">MKRTEIEKLLGQIESLDAEEISKVKKVLARREGRVEGSVVLQEKEESVEACPHCGSKDIAKAGSKGGRRRYKCKAEICGKSFNALTGTPLARLRMSEKHIENARCMAARLSIPKTAERLGVSWETAFRWRHRFLRLLADRQPEQLAGIVEADETFFRESFKGQRSGLPRPSKKRGTPAASRGLSKEQVPVLVARDRASGATLSKVVKSTKAKDLEPVLMPRLTKDAMLMTDGASAYKTLGKAHGVAVKGIPANKGHKTSGLAHINNVNAYDERLKGWMFPFKGVATKYLQSYLGWHRWLDADKKSGKARRLLRAALG</sequence>